<proteinExistence type="predicted"/>
<keyword evidence="3 5" id="KW-1133">Transmembrane helix</keyword>
<evidence type="ECO:0000256" key="3">
    <source>
        <dbReference type="ARBA" id="ARBA00022989"/>
    </source>
</evidence>
<evidence type="ECO:0000256" key="2">
    <source>
        <dbReference type="ARBA" id="ARBA00022692"/>
    </source>
</evidence>
<dbReference type="GO" id="GO:0016020">
    <property type="term" value="C:membrane"/>
    <property type="evidence" value="ECO:0007669"/>
    <property type="project" value="UniProtKB-SubCell"/>
</dbReference>
<organism evidence="7 8">
    <name type="scientific">Candidatus Endobugula sertula</name>
    <name type="common">Bugula neritina bacterial symbiont</name>
    <dbReference type="NCBI Taxonomy" id="62101"/>
    <lineage>
        <taxon>Bacteria</taxon>
        <taxon>Pseudomonadati</taxon>
        <taxon>Pseudomonadota</taxon>
        <taxon>Gammaproteobacteria</taxon>
        <taxon>Cellvibrionales</taxon>
        <taxon>Cellvibrionaceae</taxon>
        <taxon>Candidatus Endobugula</taxon>
    </lineage>
</organism>
<accession>A0A1D2QQU3</accession>
<evidence type="ECO:0000313" key="7">
    <source>
        <dbReference type="EMBL" id="ODS23904.1"/>
    </source>
</evidence>
<evidence type="ECO:0000313" key="8">
    <source>
        <dbReference type="Proteomes" id="UP000242502"/>
    </source>
</evidence>
<dbReference type="STRING" id="62101.AB835_06650"/>
<dbReference type="Proteomes" id="UP000242502">
    <property type="component" value="Unassembled WGS sequence"/>
</dbReference>
<evidence type="ECO:0000259" key="6">
    <source>
        <dbReference type="Pfam" id="PF05154"/>
    </source>
</evidence>
<sequence>MKTPSEKNYIVAVCLSAIFGVLGIHHFYLGRYIEGVIDLSLAILALYLYINGLLLWAILVFVIDSIHTLIITILLLTGSFKDGKGNYVCYPGQKLN</sequence>
<evidence type="ECO:0000256" key="4">
    <source>
        <dbReference type="ARBA" id="ARBA00023136"/>
    </source>
</evidence>
<dbReference type="Pfam" id="PF05154">
    <property type="entry name" value="TM2"/>
    <property type="match status" value="1"/>
</dbReference>
<keyword evidence="2 5" id="KW-0812">Transmembrane</keyword>
<evidence type="ECO:0000256" key="5">
    <source>
        <dbReference type="SAM" id="Phobius"/>
    </source>
</evidence>
<protein>
    <recommendedName>
        <fullName evidence="6">TM2 domain-containing protein</fullName>
    </recommendedName>
</protein>
<comment type="caution">
    <text evidence="7">The sequence shown here is derived from an EMBL/GenBank/DDBJ whole genome shotgun (WGS) entry which is preliminary data.</text>
</comment>
<feature type="transmembrane region" description="Helical" evidence="5">
    <location>
        <begin position="48"/>
        <end position="76"/>
    </location>
</feature>
<feature type="transmembrane region" description="Helical" evidence="5">
    <location>
        <begin position="9"/>
        <end position="28"/>
    </location>
</feature>
<keyword evidence="4 5" id="KW-0472">Membrane</keyword>
<feature type="domain" description="TM2" evidence="6">
    <location>
        <begin position="6"/>
        <end position="49"/>
    </location>
</feature>
<dbReference type="EMBL" id="MDLC01000018">
    <property type="protein sequence ID" value="ODS23904.1"/>
    <property type="molecule type" value="Genomic_DNA"/>
</dbReference>
<dbReference type="InterPro" id="IPR007829">
    <property type="entry name" value="TM2"/>
</dbReference>
<reference evidence="7 8" key="1">
    <citation type="journal article" date="2016" name="Appl. Environ. Microbiol.">
        <title>Lack of Overt Genome Reduction in the Bryostatin-Producing Bryozoan Symbiont "Candidatus Endobugula sertula".</title>
        <authorList>
            <person name="Miller I.J."/>
            <person name="Vanee N."/>
            <person name="Fong S.S."/>
            <person name="Lim-Fong G.E."/>
            <person name="Kwan J.C."/>
        </authorList>
    </citation>
    <scope>NUCLEOTIDE SEQUENCE [LARGE SCALE GENOMIC DNA]</scope>
    <source>
        <strain evidence="7">AB1-4</strain>
    </source>
</reference>
<gene>
    <name evidence="7" type="ORF">AB835_06650</name>
</gene>
<dbReference type="AlphaFoldDB" id="A0A1D2QQU3"/>
<comment type="subcellular location">
    <subcellularLocation>
        <location evidence="1">Membrane</location>
        <topology evidence="1">Multi-pass membrane protein</topology>
    </subcellularLocation>
</comment>
<evidence type="ECO:0000256" key="1">
    <source>
        <dbReference type="ARBA" id="ARBA00004141"/>
    </source>
</evidence>
<name>A0A1D2QQU3_9GAMM</name>